<protein>
    <submittedName>
        <fullName evidence="1">Uncharacterized protein</fullName>
    </submittedName>
</protein>
<dbReference type="AlphaFoldDB" id="A0ABD1C677"/>
<dbReference type="EMBL" id="JBANAX010000042">
    <property type="protein sequence ID" value="KAL1224972.1"/>
    <property type="molecule type" value="Genomic_DNA"/>
</dbReference>
<sequence>MEFALDKALKEMSIYDEKPLVLNSNLKLSLHERITCILMGRLLNHENQKMADKILDIPHVWRLYSRVHVVALPNESFQFIFD</sequence>
<gene>
    <name evidence="1" type="ORF">V5N11_002752</name>
</gene>
<dbReference type="Proteomes" id="UP001558713">
    <property type="component" value="Unassembled WGS sequence"/>
</dbReference>
<name>A0ABD1C677_CARAN</name>
<evidence type="ECO:0000313" key="1">
    <source>
        <dbReference type="EMBL" id="KAL1224972.1"/>
    </source>
</evidence>
<keyword evidence="2" id="KW-1185">Reference proteome</keyword>
<accession>A0ABD1C677</accession>
<proteinExistence type="predicted"/>
<organism evidence="1 2">
    <name type="scientific">Cardamine amara subsp. amara</name>
    <dbReference type="NCBI Taxonomy" id="228776"/>
    <lineage>
        <taxon>Eukaryota</taxon>
        <taxon>Viridiplantae</taxon>
        <taxon>Streptophyta</taxon>
        <taxon>Embryophyta</taxon>
        <taxon>Tracheophyta</taxon>
        <taxon>Spermatophyta</taxon>
        <taxon>Magnoliopsida</taxon>
        <taxon>eudicotyledons</taxon>
        <taxon>Gunneridae</taxon>
        <taxon>Pentapetalae</taxon>
        <taxon>rosids</taxon>
        <taxon>malvids</taxon>
        <taxon>Brassicales</taxon>
        <taxon>Brassicaceae</taxon>
        <taxon>Cardamineae</taxon>
        <taxon>Cardamine</taxon>
    </lineage>
</organism>
<reference evidence="1 2" key="1">
    <citation type="submission" date="2024-04" db="EMBL/GenBank/DDBJ databases">
        <title>Genome assembly C_amara_ONT_v2.</title>
        <authorList>
            <person name="Yant L."/>
            <person name="Moore C."/>
            <person name="Slenker M."/>
        </authorList>
    </citation>
    <scope>NUCLEOTIDE SEQUENCE [LARGE SCALE GENOMIC DNA]</scope>
    <source>
        <tissue evidence="1">Leaf</tissue>
    </source>
</reference>
<evidence type="ECO:0000313" key="2">
    <source>
        <dbReference type="Proteomes" id="UP001558713"/>
    </source>
</evidence>
<comment type="caution">
    <text evidence="1">The sequence shown here is derived from an EMBL/GenBank/DDBJ whole genome shotgun (WGS) entry which is preliminary data.</text>
</comment>